<dbReference type="InterPro" id="IPR000719">
    <property type="entry name" value="Prot_kinase_dom"/>
</dbReference>
<sequence length="300" mass="34452">MAICFERSSDFPVATTPFTTSDEEALDPPPFLPPLFEPCNRVSILDRTENDVIWTKRCPAGMEEKANTKAKDDDDSFSDSEGDEGYFDDESDEDEETELQDVVLVKQGGEEAYWLQRSLRDAIYGKIRYGLSARRRKQVVSSLDKEDVDVWDITNQRCAVKEIARERVQRKRRSCKEDPFKEVSALQYMLKWERTYIDNKSENKATARSHIVMPIDILSDADYLYIVMPYCEGGGLSDVLANKGRFDETQTRYWMHQIMKVRTMGSKLRIYACFADNGHQSISFVNTNCQSSQATFSSNP</sequence>
<feature type="region of interest" description="Disordered" evidence="1">
    <location>
        <begin position="64"/>
        <end position="97"/>
    </location>
</feature>
<dbReference type="SUPFAM" id="SSF56112">
    <property type="entry name" value="Protein kinase-like (PK-like)"/>
    <property type="match status" value="1"/>
</dbReference>
<dbReference type="Gene3D" id="1.10.510.10">
    <property type="entry name" value="Transferase(Phosphotransferase) domain 1"/>
    <property type="match status" value="1"/>
</dbReference>
<evidence type="ECO:0000259" key="2">
    <source>
        <dbReference type="PROSITE" id="PS50011"/>
    </source>
</evidence>
<dbReference type="GO" id="GO:0005524">
    <property type="term" value="F:ATP binding"/>
    <property type="evidence" value="ECO:0007669"/>
    <property type="project" value="InterPro"/>
</dbReference>
<feature type="domain" description="Protein kinase" evidence="2">
    <location>
        <begin position="113"/>
        <end position="300"/>
    </location>
</feature>
<evidence type="ECO:0000256" key="1">
    <source>
        <dbReference type="SAM" id="MobiDB-lite"/>
    </source>
</evidence>
<reference evidence="3" key="1">
    <citation type="submission" date="2021-01" db="EMBL/GenBank/DDBJ databases">
        <authorList>
            <person name="Corre E."/>
            <person name="Pelletier E."/>
            <person name="Niang G."/>
            <person name="Scheremetjew M."/>
            <person name="Finn R."/>
            <person name="Kale V."/>
            <person name="Holt S."/>
            <person name="Cochrane G."/>
            <person name="Meng A."/>
            <person name="Brown T."/>
            <person name="Cohen L."/>
        </authorList>
    </citation>
    <scope>NUCLEOTIDE SEQUENCE</scope>
    <source>
        <strain evidence="3">Pop2</strain>
    </source>
</reference>
<proteinExistence type="predicted"/>
<dbReference type="GO" id="GO:0004672">
    <property type="term" value="F:protein kinase activity"/>
    <property type="evidence" value="ECO:0007669"/>
    <property type="project" value="InterPro"/>
</dbReference>
<dbReference type="InterPro" id="IPR011009">
    <property type="entry name" value="Kinase-like_dom_sf"/>
</dbReference>
<name>A0A7S1ZN33_9STRA</name>
<gene>
    <name evidence="3" type="ORF">DBRI1063_LOCUS17736</name>
</gene>
<dbReference type="EMBL" id="HBGN01027475">
    <property type="protein sequence ID" value="CAD9343264.1"/>
    <property type="molecule type" value="Transcribed_RNA"/>
</dbReference>
<protein>
    <recommendedName>
        <fullName evidence="2">Protein kinase domain-containing protein</fullName>
    </recommendedName>
</protein>
<feature type="region of interest" description="Disordered" evidence="1">
    <location>
        <begin position="13"/>
        <end position="32"/>
    </location>
</feature>
<feature type="compositionally biased region" description="Acidic residues" evidence="1">
    <location>
        <begin position="73"/>
        <end position="97"/>
    </location>
</feature>
<dbReference type="PROSITE" id="PS50011">
    <property type="entry name" value="PROTEIN_KINASE_DOM"/>
    <property type="match status" value="1"/>
</dbReference>
<accession>A0A7S1ZN33</accession>
<evidence type="ECO:0000313" key="3">
    <source>
        <dbReference type="EMBL" id="CAD9343264.1"/>
    </source>
</evidence>
<organism evidence="3">
    <name type="scientific">Ditylum brightwellii</name>
    <dbReference type="NCBI Taxonomy" id="49249"/>
    <lineage>
        <taxon>Eukaryota</taxon>
        <taxon>Sar</taxon>
        <taxon>Stramenopiles</taxon>
        <taxon>Ochrophyta</taxon>
        <taxon>Bacillariophyta</taxon>
        <taxon>Mediophyceae</taxon>
        <taxon>Lithodesmiophycidae</taxon>
        <taxon>Lithodesmiales</taxon>
        <taxon>Lithodesmiaceae</taxon>
        <taxon>Ditylum</taxon>
    </lineage>
</organism>
<dbReference type="AlphaFoldDB" id="A0A7S1ZN33"/>